<feature type="transmembrane region" description="Helical" evidence="8">
    <location>
        <begin position="111"/>
        <end position="133"/>
    </location>
</feature>
<comment type="caution">
    <text evidence="10">The sequence shown here is derived from an EMBL/GenBank/DDBJ whole genome shotgun (WGS) entry which is preliminary data.</text>
</comment>
<keyword evidence="6 8" id="KW-1133">Transmembrane helix</keyword>
<dbReference type="SUPFAM" id="SSF103481">
    <property type="entry name" value="Multidrug resistance efflux transporter EmrE"/>
    <property type="match status" value="2"/>
</dbReference>
<evidence type="ECO:0000256" key="5">
    <source>
        <dbReference type="ARBA" id="ARBA00022692"/>
    </source>
</evidence>
<keyword evidence="4" id="KW-1003">Cell membrane</keyword>
<feature type="transmembrane region" description="Helical" evidence="8">
    <location>
        <begin position="15"/>
        <end position="34"/>
    </location>
</feature>
<dbReference type="InterPro" id="IPR004626">
    <property type="entry name" value="RarD"/>
</dbReference>
<keyword evidence="3" id="KW-0813">Transport</keyword>
<keyword evidence="5 8" id="KW-0812">Transmembrane</keyword>
<comment type="similarity">
    <text evidence="2">Belongs to the EamA transporter family.</text>
</comment>
<dbReference type="InterPro" id="IPR037185">
    <property type="entry name" value="EmrE-like"/>
</dbReference>
<organism evidence="10 11">
    <name type="scientific">Neisseria lisongii</name>
    <dbReference type="NCBI Taxonomy" id="2912188"/>
    <lineage>
        <taxon>Bacteria</taxon>
        <taxon>Pseudomonadati</taxon>
        <taxon>Pseudomonadota</taxon>
        <taxon>Betaproteobacteria</taxon>
        <taxon>Neisseriales</taxon>
        <taxon>Neisseriaceae</taxon>
        <taxon>Neisseria</taxon>
    </lineage>
</organism>
<feature type="transmembrane region" description="Helical" evidence="8">
    <location>
        <begin position="246"/>
        <end position="268"/>
    </location>
</feature>
<evidence type="ECO:0000259" key="9">
    <source>
        <dbReference type="Pfam" id="PF00892"/>
    </source>
</evidence>
<dbReference type="InterPro" id="IPR000620">
    <property type="entry name" value="EamA_dom"/>
</dbReference>
<evidence type="ECO:0000256" key="8">
    <source>
        <dbReference type="SAM" id="Phobius"/>
    </source>
</evidence>
<name>A0AAW5ARQ0_9NEIS</name>
<feature type="transmembrane region" description="Helical" evidence="8">
    <location>
        <begin position="46"/>
        <end position="64"/>
    </location>
</feature>
<dbReference type="Pfam" id="PF00892">
    <property type="entry name" value="EamA"/>
    <property type="match status" value="1"/>
</dbReference>
<feature type="transmembrane region" description="Helical" evidence="8">
    <location>
        <begin position="140"/>
        <end position="156"/>
    </location>
</feature>
<evidence type="ECO:0000256" key="3">
    <source>
        <dbReference type="ARBA" id="ARBA00022448"/>
    </source>
</evidence>
<keyword evidence="7 8" id="KW-0472">Membrane</keyword>
<feature type="transmembrane region" description="Helical" evidence="8">
    <location>
        <begin position="191"/>
        <end position="210"/>
    </location>
</feature>
<evidence type="ECO:0000256" key="7">
    <source>
        <dbReference type="ARBA" id="ARBA00023136"/>
    </source>
</evidence>
<dbReference type="GO" id="GO:0005886">
    <property type="term" value="C:plasma membrane"/>
    <property type="evidence" value="ECO:0007669"/>
    <property type="project" value="UniProtKB-SubCell"/>
</dbReference>
<feature type="transmembrane region" description="Helical" evidence="8">
    <location>
        <begin position="222"/>
        <end position="239"/>
    </location>
</feature>
<sequence>MNGANLCEAKTSSTLRGVAAAVLSNGLFSILFLYSMWMQPLSGTDVFAWRMIGMLFALLVLMSLSRSWGAARSFAAGLGMNLRNWLPLLLTTPIIASQLWLFMWAPVNGEGINVAMGYFLFPLAMMLAGRIWLKERLNRLQSCAVLLAAAGVGWQLGHSGAFSWATLWVCGTYPVYYLLRRRFGIPSLIGLTIDLALIAPCMLVYILLSSESLAVIAAHPQLAVWIVLLGINSALAMYLNLQANQMLPVVIFGMLSYLEPILLFVLSVVLLNETVSSQDWVGYGLIWSGLCLLLLQGLLYGIRQRRTNNHAV</sequence>
<feature type="transmembrane region" description="Helical" evidence="8">
    <location>
        <begin position="85"/>
        <end position="105"/>
    </location>
</feature>
<evidence type="ECO:0000313" key="10">
    <source>
        <dbReference type="EMBL" id="MCF7530078.1"/>
    </source>
</evidence>
<dbReference type="Proteomes" id="UP001201397">
    <property type="component" value="Unassembled WGS sequence"/>
</dbReference>
<feature type="transmembrane region" description="Helical" evidence="8">
    <location>
        <begin position="162"/>
        <end position="179"/>
    </location>
</feature>
<dbReference type="RefSeq" id="WP_237092984.1">
    <property type="nucleotide sequence ID" value="NZ_JAKKDL010000008.1"/>
</dbReference>
<dbReference type="AlphaFoldDB" id="A0AAW5ARQ0"/>
<protein>
    <submittedName>
        <fullName evidence="10">EamA family transporter RarD</fullName>
    </submittedName>
</protein>
<dbReference type="NCBIfam" id="TIGR00688">
    <property type="entry name" value="rarD"/>
    <property type="match status" value="1"/>
</dbReference>
<reference evidence="10" key="1">
    <citation type="submission" date="2022-01" db="EMBL/GenBank/DDBJ databases">
        <title>Neisseria sp. ZJ104.</title>
        <authorList>
            <person name="Yang C."/>
        </authorList>
    </citation>
    <scope>NUCLEOTIDE SEQUENCE</scope>
    <source>
        <strain evidence="10">ZJ104</strain>
    </source>
</reference>
<dbReference type="EMBL" id="JAKKDL010000008">
    <property type="protein sequence ID" value="MCF7530078.1"/>
    <property type="molecule type" value="Genomic_DNA"/>
</dbReference>
<evidence type="ECO:0000256" key="6">
    <source>
        <dbReference type="ARBA" id="ARBA00022989"/>
    </source>
</evidence>
<evidence type="ECO:0000256" key="4">
    <source>
        <dbReference type="ARBA" id="ARBA00022475"/>
    </source>
</evidence>
<comment type="subcellular location">
    <subcellularLocation>
        <location evidence="1">Cell membrane</location>
        <topology evidence="1">Multi-pass membrane protein</topology>
    </subcellularLocation>
</comment>
<feature type="domain" description="EamA" evidence="9">
    <location>
        <begin position="159"/>
        <end position="294"/>
    </location>
</feature>
<proteinExistence type="inferred from homology"/>
<feature type="transmembrane region" description="Helical" evidence="8">
    <location>
        <begin position="280"/>
        <end position="302"/>
    </location>
</feature>
<evidence type="ECO:0000313" key="11">
    <source>
        <dbReference type="Proteomes" id="UP001201397"/>
    </source>
</evidence>
<accession>A0AAW5ARQ0</accession>
<evidence type="ECO:0000256" key="1">
    <source>
        <dbReference type="ARBA" id="ARBA00004651"/>
    </source>
</evidence>
<evidence type="ECO:0000256" key="2">
    <source>
        <dbReference type="ARBA" id="ARBA00007362"/>
    </source>
</evidence>
<gene>
    <name evidence="10" type="primary">rarD</name>
    <name evidence="10" type="ORF">L4H06_07570</name>
</gene>